<comment type="caution">
    <text evidence="12">The sequence shown here is derived from an EMBL/GenBank/DDBJ whole genome shotgun (WGS) entry which is preliminary data.</text>
</comment>
<dbReference type="AlphaFoldDB" id="A0A7L4CT99"/>
<evidence type="ECO:0000256" key="10">
    <source>
        <dbReference type="SAM" id="SignalP"/>
    </source>
</evidence>
<feature type="signal peptide" evidence="10">
    <location>
        <begin position="1"/>
        <end position="16"/>
    </location>
</feature>
<dbReference type="EMBL" id="VZZU01014726">
    <property type="protein sequence ID" value="NXW52928.1"/>
    <property type="molecule type" value="Genomic_DNA"/>
</dbReference>
<keyword evidence="3" id="KW-0391">Immunity</keyword>
<comment type="subcellular location">
    <subcellularLocation>
        <location evidence="1">Membrane</location>
        <topology evidence="1">Single-pass type I membrane protein</topology>
    </subcellularLocation>
</comment>
<feature type="non-terminal residue" evidence="12">
    <location>
        <position position="112"/>
    </location>
</feature>
<feature type="chain" id="PRO_5029542002" evidence="10">
    <location>
        <begin position="17"/>
        <end position="112"/>
    </location>
</feature>
<reference evidence="12 13" key="1">
    <citation type="submission" date="2019-09" db="EMBL/GenBank/DDBJ databases">
        <title>Bird 10,000 Genomes (B10K) Project - Family phase.</title>
        <authorList>
            <person name="Zhang G."/>
        </authorList>
    </citation>
    <scope>NUCLEOTIDE SEQUENCE [LARGE SCALE GENOMIC DNA]</scope>
    <source>
        <strain evidence="12">B10K-DU-005-01</strain>
    </source>
</reference>
<dbReference type="Pfam" id="PF00969">
    <property type="entry name" value="MHC_II_beta"/>
    <property type="match status" value="1"/>
</dbReference>
<evidence type="ECO:0000256" key="3">
    <source>
        <dbReference type="ARBA" id="ARBA00022859"/>
    </source>
</evidence>
<evidence type="ECO:0000313" key="13">
    <source>
        <dbReference type="Proteomes" id="UP000551823"/>
    </source>
</evidence>
<sequence>AVLVALVVLGAHPAHGEETSVVFQRLSEFECQFLNGTERVRLVVREIYNREQFMHYDSDLGYHVADTPLGEPDAKYWNSLTDFMEQRRAEVDTVCRHNYGVGTPFTVERRGE</sequence>
<keyword evidence="4" id="KW-1133">Transmembrane helix</keyword>
<dbReference type="PANTHER" id="PTHR19944">
    <property type="entry name" value="MHC CLASS II-RELATED"/>
    <property type="match status" value="1"/>
</dbReference>
<keyword evidence="13" id="KW-1185">Reference proteome</keyword>
<keyword evidence="7" id="KW-1015">Disulfide bond</keyword>
<dbReference type="GO" id="GO:0002504">
    <property type="term" value="P:antigen processing and presentation of peptide or polysaccharide antigen via MHC class II"/>
    <property type="evidence" value="ECO:0007669"/>
    <property type="project" value="UniProtKB-KW"/>
</dbReference>
<evidence type="ECO:0000256" key="1">
    <source>
        <dbReference type="ARBA" id="ARBA00004479"/>
    </source>
</evidence>
<evidence type="ECO:0000256" key="5">
    <source>
        <dbReference type="ARBA" id="ARBA00023130"/>
    </source>
</evidence>
<keyword evidence="2" id="KW-0812">Transmembrane</keyword>
<dbReference type="Gene3D" id="3.10.320.10">
    <property type="entry name" value="Class II Histocompatibility Antigen, M Beta Chain, Chain B, domain 1"/>
    <property type="match status" value="1"/>
</dbReference>
<dbReference type="SUPFAM" id="SSF54452">
    <property type="entry name" value="MHC antigen-recognition domain"/>
    <property type="match status" value="1"/>
</dbReference>
<dbReference type="FunFam" id="3.10.320.10:FF:000001">
    <property type="entry name" value="HLA class II histocompatibility antigen, DRB1-1 beta chain"/>
    <property type="match status" value="1"/>
</dbReference>
<keyword evidence="6" id="KW-0472">Membrane</keyword>
<evidence type="ECO:0000259" key="11">
    <source>
        <dbReference type="SMART" id="SM00921"/>
    </source>
</evidence>
<dbReference type="InterPro" id="IPR000353">
    <property type="entry name" value="MHC_II_b_N"/>
</dbReference>
<gene>
    <name evidence="12" type="primary">Hladrb1</name>
    <name evidence="12" type="ORF">NYCLEU_R00919</name>
</gene>
<evidence type="ECO:0000256" key="6">
    <source>
        <dbReference type="ARBA" id="ARBA00023136"/>
    </source>
</evidence>
<accession>A0A7L4CT99</accession>
<evidence type="ECO:0000256" key="8">
    <source>
        <dbReference type="ARBA" id="ARBA00023180"/>
    </source>
</evidence>
<dbReference type="InterPro" id="IPR014745">
    <property type="entry name" value="MHC_II_a/b_N"/>
</dbReference>
<evidence type="ECO:0000256" key="4">
    <source>
        <dbReference type="ARBA" id="ARBA00022989"/>
    </source>
</evidence>
<dbReference type="SMART" id="SM00921">
    <property type="entry name" value="MHC_II_beta"/>
    <property type="match status" value="1"/>
</dbReference>
<dbReference type="PANTHER" id="PTHR19944:SF99">
    <property type="entry name" value="HLA CLASS II HISTOCOMPATIBILITY ANTIGEN, DRB1 BETA CHAIN"/>
    <property type="match status" value="1"/>
</dbReference>
<evidence type="ECO:0000313" key="12">
    <source>
        <dbReference type="EMBL" id="NXW52928.1"/>
    </source>
</evidence>
<name>A0A7L4CT99_9AVES</name>
<keyword evidence="9" id="KW-0491">MHC II</keyword>
<proteinExistence type="predicted"/>
<keyword evidence="10" id="KW-0732">Signal</keyword>
<feature type="non-terminal residue" evidence="12">
    <location>
        <position position="1"/>
    </location>
</feature>
<dbReference type="Proteomes" id="UP000551823">
    <property type="component" value="Unassembled WGS sequence"/>
</dbReference>
<keyword evidence="8" id="KW-0325">Glycoprotein</keyword>
<evidence type="ECO:0000256" key="7">
    <source>
        <dbReference type="ARBA" id="ARBA00023157"/>
    </source>
</evidence>
<dbReference type="GO" id="GO:0042613">
    <property type="term" value="C:MHC class II protein complex"/>
    <property type="evidence" value="ECO:0007669"/>
    <property type="project" value="UniProtKB-KW"/>
</dbReference>
<dbReference type="InterPro" id="IPR011162">
    <property type="entry name" value="MHC_I/II-like_Ag-recog"/>
</dbReference>
<evidence type="ECO:0000256" key="9">
    <source>
        <dbReference type="ARBA" id="ARBA00023182"/>
    </source>
</evidence>
<protein>
    <submittedName>
        <fullName evidence="12">2B11 protein</fullName>
    </submittedName>
</protein>
<dbReference type="InterPro" id="IPR050160">
    <property type="entry name" value="MHC/Immunoglobulin"/>
</dbReference>
<keyword evidence="5" id="KW-1064">Adaptive immunity</keyword>
<organism evidence="12 13">
    <name type="scientific">Nyctiprogne leucopyga</name>
    <dbReference type="NCBI Taxonomy" id="382315"/>
    <lineage>
        <taxon>Eukaryota</taxon>
        <taxon>Metazoa</taxon>
        <taxon>Chordata</taxon>
        <taxon>Craniata</taxon>
        <taxon>Vertebrata</taxon>
        <taxon>Euteleostomi</taxon>
        <taxon>Archelosauria</taxon>
        <taxon>Archosauria</taxon>
        <taxon>Dinosauria</taxon>
        <taxon>Saurischia</taxon>
        <taxon>Theropoda</taxon>
        <taxon>Coelurosauria</taxon>
        <taxon>Aves</taxon>
        <taxon>Neognathae</taxon>
        <taxon>Neoaves</taxon>
        <taxon>Strisores</taxon>
        <taxon>Caprimulgiformes</taxon>
        <taxon>Caprimulgidae</taxon>
        <taxon>Chordeilinae</taxon>
        <taxon>Nyctiprogne</taxon>
    </lineage>
</organism>
<evidence type="ECO:0000256" key="2">
    <source>
        <dbReference type="ARBA" id="ARBA00022692"/>
    </source>
</evidence>
<dbReference type="GO" id="GO:0002250">
    <property type="term" value="P:adaptive immune response"/>
    <property type="evidence" value="ECO:0007669"/>
    <property type="project" value="UniProtKB-KW"/>
</dbReference>
<feature type="domain" description="MHC class II beta chain N-terminal" evidence="11">
    <location>
        <begin position="29"/>
        <end position="103"/>
    </location>
</feature>